<feature type="transmembrane region" description="Helical" evidence="6">
    <location>
        <begin position="394"/>
        <end position="411"/>
    </location>
</feature>
<evidence type="ECO:0000313" key="7">
    <source>
        <dbReference type="EMBL" id="SMQ75097.1"/>
    </source>
</evidence>
<keyword evidence="2" id="KW-1003">Cell membrane</keyword>
<proteinExistence type="predicted"/>
<dbReference type="InterPro" id="IPR002293">
    <property type="entry name" value="AA/rel_permease1"/>
</dbReference>
<accession>A0ABY1RI70</accession>
<feature type="transmembrane region" description="Helical" evidence="6">
    <location>
        <begin position="144"/>
        <end position="165"/>
    </location>
</feature>
<feature type="transmembrane region" description="Helical" evidence="6">
    <location>
        <begin position="12"/>
        <end position="32"/>
    </location>
</feature>
<dbReference type="PANTHER" id="PTHR42770">
    <property type="entry name" value="AMINO ACID TRANSPORTER-RELATED"/>
    <property type="match status" value="1"/>
</dbReference>
<feature type="transmembrane region" description="Helical" evidence="6">
    <location>
        <begin position="38"/>
        <end position="59"/>
    </location>
</feature>
<keyword evidence="3 6" id="KW-0812">Transmembrane</keyword>
<dbReference type="RefSeq" id="WP_086475166.1">
    <property type="nucleotide sequence ID" value="NZ_FXWJ01000006.1"/>
</dbReference>
<dbReference type="PANTHER" id="PTHR42770:SF7">
    <property type="entry name" value="MEMBRANE PROTEIN"/>
    <property type="match status" value="1"/>
</dbReference>
<keyword evidence="8" id="KW-1185">Reference proteome</keyword>
<evidence type="ECO:0000256" key="4">
    <source>
        <dbReference type="ARBA" id="ARBA00022989"/>
    </source>
</evidence>
<feature type="transmembrane region" description="Helical" evidence="6">
    <location>
        <begin position="223"/>
        <end position="244"/>
    </location>
</feature>
<dbReference type="Gene3D" id="1.20.1740.10">
    <property type="entry name" value="Amino acid/polyamine transporter I"/>
    <property type="match status" value="1"/>
</dbReference>
<evidence type="ECO:0000256" key="6">
    <source>
        <dbReference type="SAM" id="Phobius"/>
    </source>
</evidence>
<keyword evidence="4 6" id="KW-1133">Transmembrane helix</keyword>
<gene>
    <name evidence="7" type="ORF">SAMN06295909_3591</name>
</gene>
<dbReference type="InterPro" id="IPR050367">
    <property type="entry name" value="APC_superfamily"/>
</dbReference>
<feature type="transmembrane region" description="Helical" evidence="6">
    <location>
        <begin position="372"/>
        <end position="388"/>
    </location>
</feature>
<feature type="transmembrane region" description="Helical" evidence="6">
    <location>
        <begin position="318"/>
        <end position="335"/>
    </location>
</feature>
<reference evidence="7 8" key="1">
    <citation type="submission" date="2017-04" db="EMBL/GenBank/DDBJ databases">
        <authorList>
            <person name="Varghese N."/>
            <person name="Submissions S."/>
        </authorList>
    </citation>
    <scope>NUCLEOTIDE SEQUENCE [LARGE SCALE GENOMIC DNA]</scope>
    <source>
        <strain evidence="7 8">VKM Ac-1784</strain>
    </source>
</reference>
<dbReference type="EMBL" id="FXWJ01000006">
    <property type="protein sequence ID" value="SMQ75097.1"/>
    <property type="molecule type" value="Genomic_DNA"/>
</dbReference>
<evidence type="ECO:0000256" key="2">
    <source>
        <dbReference type="ARBA" id="ARBA00022475"/>
    </source>
</evidence>
<evidence type="ECO:0000256" key="5">
    <source>
        <dbReference type="ARBA" id="ARBA00023136"/>
    </source>
</evidence>
<comment type="caution">
    <text evidence="7">The sequence shown here is derived from an EMBL/GenBank/DDBJ whole genome shotgun (WGS) entry which is preliminary data.</text>
</comment>
<keyword evidence="5 6" id="KW-0472">Membrane</keyword>
<evidence type="ECO:0000313" key="8">
    <source>
        <dbReference type="Proteomes" id="UP000194464"/>
    </source>
</evidence>
<protein>
    <submittedName>
        <fullName evidence="7">Amino acid/polyamine/organocation transporter, APC superfamily</fullName>
    </submittedName>
</protein>
<name>A0ABY1RI70_9MICO</name>
<feature type="transmembrane region" description="Helical" evidence="6">
    <location>
        <begin position="118"/>
        <end position="137"/>
    </location>
</feature>
<sequence length="415" mass="42128">MSDPRLQRRLGTSAAVFIGLGSMMGAGVFAVFQPAAQVAGAGLLIGLVIAAVVACCNAMSSAQLAAQLPSAGGTYLYGRELIGPWWGFAAGWSFVVGKTASAAAMAVAFAAYAAPAEWSRPVAALAVALVVVTNCLGVTRTATATRVIVVAVLLVLAVVVGSGVIGPDAGSTGVASLGFDASPLAVLQSAGLLFFAFAGYARIATLGEEVRDPAKTIPRAIGIAFVVAVVVYVAVAVVSLLTLGADGLASSTRPLAAVVEVNGWPWAAALVRLGAAAACLGALLAVFAGIGRTAFAMARTGDLPRVLDAVHPRFATPYRAELLVGAVVVVLVLLVDLRSAIGFSSFGVLLYYVVANVAAFRQTRERRRYPRAVSAFGAVGCVVLMFTLPPTSVLVGSVVVLVGFAGRAVALRQAQ</sequence>
<dbReference type="Proteomes" id="UP000194464">
    <property type="component" value="Unassembled WGS sequence"/>
</dbReference>
<feature type="transmembrane region" description="Helical" evidence="6">
    <location>
        <begin position="85"/>
        <end position="112"/>
    </location>
</feature>
<feature type="transmembrane region" description="Helical" evidence="6">
    <location>
        <begin position="185"/>
        <end position="203"/>
    </location>
</feature>
<evidence type="ECO:0000256" key="1">
    <source>
        <dbReference type="ARBA" id="ARBA00004651"/>
    </source>
</evidence>
<dbReference type="Pfam" id="PF13520">
    <property type="entry name" value="AA_permease_2"/>
    <property type="match status" value="1"/>
</dbReference>
<comment type="subcellular location">
    <subcellularLocation>
        <location evidence="1">Cell membrane</location>
        <topology evidence="1">Multi-pass membrane protein</topology>
    </subcellularLocation>
</comment>
<evidence type="ECO:0000256" key="3">
    <source>
        <dbReference type="ARBA" id="ARBA00022692"/>
    </source>
</evidence>
<feature type="transmembrane region" description="Helical" evidence="6">
    <location>
        <begin position="341"/>
        <end position="360"/>
    </location>
</feature>
<dbReference type="PIRSF" id="PIRSF006060">
    <property type="entry name" value="AA_transporter"/>
    <property type="match status" value="1"/>
</dbReference>
<feature type="transmembrane region" description="Helical" evidence="6">
    <location>
        <begin position="264"/>
        <end position="290"/>
    </location>
</feature>
<organism evidence="7 8">
    <name type="scientific">Plantibacter elymi</name>
    <name type="common">nom. nud.</name>
    <dbReference type="NCBI Taxonomy" id="199708"/>
    <lineage>
        <taxon>Bacteria</taxon>
        <taxon>Bacillati</taxon>
        <taxon>Actinomycetota</taxon>
        <taxon>Actinomycetes</taxon>
        <taxon>Micrococcales</taxon>
        <taxon>Microbacteriaceae</taxon>
        <taxon>Plantibacter</taxon>
    </lineage>
</organism>